<reference evidence="11" key="1">
    <citation type="submission" date="2017-09" db="EMBL/GenBank/DDBJ databases">
        <title>Polyketide synthases of a Diaporthe helianthi virulent isolate.</title>
        <authorList>
            <person name="Baroncelli R."/>
        </authorList>
    </citation>
    <scope>NUCLEOTIDE SEQUENCE [LARGE SCALE GENOMIC DNA]</scope>
    <source>
        <strain evidence="11">7/96</strain>
    </source>
</reference>
<dbReference type="InParanoid" id="A0A2P5HHD1"/>
<feature type="domain" description="ABC transporter" evidence="10">
    <location>
        <begin position="102"/>
        <end position="347"/>
    </location>
</feature>
<evidence type="ECO:0000256" key="5">
    <source>
        <dbReference type="ARBA" id="ARBA00022840"/>
    </source>
</evidence>
<dbReference type="STRING" id="158607.A0A2P5HHD1"/>
<evidence type="ECO:0000256" key="1">
    <source>
        <dbReference type="ARBA" id="ARBA00004141"/>
    </source>
</evidence>
<dbReference type="FunFam" id="3.40.50.300:FF:001433">
    <property type="entry name" value="ABC transporter, putative"/>
    <property type="match status" value="1"/>
</dbReference>
<evidence type="ECO:0000256" key="3">
    <source>
        <dbReference type="ARBA" id="ARBA00022692"/>
    </source>
</evidence>
<comment type="caution">
    <text evidence="11">The sequence shown here is derived from an EMBL/GenBank/DDBJ whole genome shotgun (WGS) entry which is preliminary data.</text>
</comment>
<dbReference type="GO" id="GO:0016020">
    <property type="term" value="C:membrane"/>
    <property type="evidence" value="ECO:0007669"/>
    <property type="project" value="UniProtKB-SubCell"/>
</dbReference>
<feature type="region of interest" description="Disordered" evidence="8">
    <location>
        <begin position="1"/>
        <end position="35"/>
    </location>
</feature>
<feature type="compositionally biased region" description="Basic and acidic residues" evidence="8">
    <location>
        <begin position="1040"/>
        <end position="1050"/>
    </location>
</feature>
<accession>A0A2P5HHD1</accession>
<dbReference type="Proteomes" id="UP000094444">
    <property type="component" value="Unassembled WGS sequence"/>
</dbReference>
<keyword evidence="3 9" id="KW-0812">Transmembrane</keyword>
<feature type="region of interest" description="Disordered" evidence="8">
    <location>
        <begin position="1035"/>
        <end position="1082"/>
    </location>
</feature>
<evidence type="ECO:0000256" key="6">
    <source>
        <dbReference type="ARBA" id="ARBA00022989"/>
    </source>
</evidence>
<keyword evidence="2" id="KW-0813">Transport</keyword>
<evidence type="ECO:0000313" key="11">
    <source>
        <dbReference type="EMBL" id="POS69657.1"/>
    </source>
</evidence>
<feature type="transmembrane region" description="Helical" evidence="9">
    <location>
        <begin position="523"/>
        <end position="542"/>
    </location>
</feature>
<dbReference type="GO" id="GO:0140359">
    <property type="term" value="F:ABC-type transporter activity"/>
    <property type="evidence" value="ECO:0007669"/>
    <property type="project" value="InterPro"/>
</dbReference>
<gene>
    <name evidence="11" type="ORF">DHEL01_v211951</name>
</gene>
<dbReference type="InterPro" id="IPR017871">
    <property type="entry name" value="ABC_transporter-like_CS"/>
</dbReference>
<dbReference type="SUPFAM" id="SSF52540">
    <property type="entry name" value="P-loop containing nucleoside triphosphate hydrolases"/>
    <property type="match status" value="2"/>
</dbReference>
<feature type="transmembrane region" description="Helical" evidence="9">
    <location>
        <begin position="437"/>
        <end position="458"/>
    </location>
</feature>
<dbReference type="PROSITE" id="PS00211">
    <property type="entry name" value="ABC_TRANSPORTER_1"/>
    <property type="match status" value="2"/>
</dbReference>
<feature type="transmembrane region" description="Helical" evidence="9">
    <location>
        <begin position="554"/>
        <end position="576"/>
    </location>
</feature>
<dbReference type="EMBL" id="MAVT02002092">
    <property type="protein sequence ID" value="POS69657.1"/>
    <property type="molecule type" value="Genomic_DNA"/>
</dbReference>
<dbReference type="InterPro" id="IPR050352">
    <property type="entry name" value="ABCG_transporters"/>
</dbReference>
<dbReference type="Pfam" id="PF19055">
    <property type="entry name" value="ABC2_membrane_7"/>
    <property type="match status" value="1"/>
</dbReference>
<dbReference type="Pfam" id="PF00005">
    <property type="entry name" value="ABC_tran"/>
    <property type="match status" value="2"/>
</dbReference>
<dbReference type="PROSITE" id="PS50893">
    <property type="entry name" value="ABC_TRANSPORTER_2"/>
    <property type="match status" value="2"/>
</dbReference>
<dbReference type="GO" id="GO:0005524">
    <property type="term" value="F:ATP binding"/>
    <property type="evidence" value="ECO:0007669"/>
    <property type="project" value="UniProtKB-KW"/>
</dbReference>
<feature type="transmembrane region" description="Helical" evidence="9">
    <location>
        <begin position="1119"/>
        <end position="1140"/>
    </location>
</feature>
<dbReference type="FunCoup" id="A0A2P5HHD1">
    <property type="interactions" value="48"/>
</dbReference>
<feature type="transmembrane region" description="Helical" evidence="9">
    <location>
        <begin position="1260"/>
        <end position="1281"/>
    </location>
</feature>
<evidence type="ECO:0000256" key="8">
    <source>
        <dbReference type="SAM" id="MobiDB-lite"/>
    </source>
</evidence>
<feature type="domain" description="ABC transporter" evidence="10">
    <location>
        <begin position="724"/>
        <end position="985"/>
    </location>
</feature>
<dbReference type="InterPro" id="IPR043926">
    <property type="entry name" value="ABCG_dom"/>
</dbReference>
<feature type="compositionally biased region" description="Polar residues" evidence="8">
    <location>
        <begin position="1060"/>
        <end position="1070"/>
    </location>
</feature>
<evidence type="ECO:0000259" key="10">
    <source>
        <dbReference type="PROSITE" id="PS50893"/>
    </source>
</evidence>
<feature type="transmembrane region" description="Helical" evidence="9">
    <location>
        <begin position="1228"/>
        <end position="1248"/>
    </location>
</feature>
<protein>
    <submittedName>
        <fullName evidence="11">ABC transporter</fullName>
    </submittedName>
</protein>
<dbReference type="PANTHER" id="PTHR48041">
    <property type="entry name" value="ABC TRANSPORTER G FAMILY MEMBER 28"/>
    <property type="match status" value="1"/>
</dbReference>
<dbReference type="GO" id="GO:0016887">
    <property type="term" value="F:ATP hydrolysis activity"/>
    <property type="evidence" value="ECO:0007669"/>
    <property type="project" value="InterPro"/>
</dbReference>
<feature type="transmembrane region" description="Helical" evidence="9">
    <location>
        <begin position="588"/>
        <end position="610"/>
    </location>
</feature>
<name>A0A2P5HHD1_DIAHE</name>
<dbReference type="InterPro" id="IPR027417">
    <property type="entry name" value="P-loop_NTPase"/>
</dbReference>
<dbReference type="Gene3D" id="3.40.50.300">
    <property type="entry name" value="P-loop containing nucleotide triphosphate hydrolases"/>
    <property type="match status" value="2"/>
</dbReference>
<feature type="compositionally biased region" description="Basic and acidic residues" evidence="8">
    <location>
        <begin position="16"/>
        <end position="35"/>
    </location>
</feature>
<keyword evidence="5" id="KW-0067">ATP-binding</keyword>
<feature type="transmembrane region" description="Helical" evidence="9">
    <location>
        <begin position="1344"/>
        <end position="1366"/>
    </location>
</feature>
<evidence type="ECO:0000256" key="9">
    <source>
        <dbReference type="SAM" id="Phobius"/>
    </source>
</evidence>
<evidence type="ECO:0000256" key="4">
    <source>
        <dbReference type="ARBA" id="ARBA00022741"/>
    </source>
</evidence>
<dbReference type="Pfam" id="PF01061">
    <property type="entry name" value="ABC2_membrane"/>
    <property type="match status" value="2"/>
</dbReference>
<dbReference type="SMART" id="SM00382">
    <property type="entry name" value="AAA"/>
    <property type="match status" value="2"/>
</dbReference>
<evidence type="ECO:0000256" key="2">
    <source>
        <dbReference type="ARBA" id="ARBA00022448"/>
    </source>
</evidence>
<keyword evidence="7 9" id="KW-0472">Membrane</keyword>
<proteinExistence type="predicted"/>
<evidence type="ECO:0000256" key="7">
    <source>
        <dbReference type="ARBA" id="ARBA00023136"/>
    </source>
</evidence>
<dbReference type="InterPro" id="IPR003439">
    <property type="entry name" value="ABC_transporter-like_ATP-bd"/>
</dbReference>
<keyword evidence="6 9" id="KW-1133">Transmembrane helix</keyword>
<keyword evidence="4" id="KW-0547">Nucleotide-binding</keyword>
<sequence length="1382" mass="152061">MDSTLAREPPGGSDDAASRPQRERPTSSVLDMDKADKIDHASSVATSVDITAGGPNAPHLSLGVGNHLSLDDVAPVHVQIRNLDVTVDTSPSVLEPDTYPALLKDRFGRSKARPEPSSYNKDLLSSVSASLAPGTLTAILGGSGSGKTTLLNTVSSRIASSRLTQSGSILFNSQPNIDAIRSAYVTQTDILLPTLTARETLQYSADLRLPPPSTSADRQRVVEEVIMELGLKEAADTRVGSTTHRGLSGGEKRRVSIGVQMLANPSVLFLDEPTTGLDASSAFQLVRTLKNLAAKGRTVIVTIHQPRSEIWGLFDNLILLSRGSPVYSGPVAECLPWFDGLGFRMPPFVNPAEHLVDLAAVDNRTPELEAESLARVGQLTSAWREENERRFPPTEKGGKTATERGMMLRRHTNATSFTRQMRVMTSRTLKTTYRDPMGMMAAIMQAVLMGLCTGYIFYQLGRDQAGIRSRQGFLYTTSALEGYLFLLFEVYRLTQEIGVFDREHSEGCATALPFLVSRRVARFITEDFPVPLIFAVISYWMAGLDQAPSRFLTYFGIVLLNHYIAVTCAMCCVTASRNFAGASLIANLAYTLQSMACGYFIQSNSIAIWLRWLKYLTYTYYIFSALCGNEFHDSFYDCPYPGGESNPSCTPYTGSYIMRSLGFPRDWLIAPIVIALAFVIFFYLLSWIGLTFVKKEMTIARARGSEHDYSAGKEKLAARSIEEIRTIDVGLENFALDLDKRSPWGKKLPRKTILHPVTSTFEAGKLNVIMGPSGSGKTSLLNAMALRLNSSLGTRYRPAGKLTLNGAEPSDSVIRSVCSYVCQDDDALLPSLTVRETLRFAAGLRLPSFMTKMEKNRRAEEVLLKMGLKDCADNLIGNELVKGISGGEKRRVTIAVQILTDPRILLLDEPTSGLDAFTANSIMEVLRGLANEGRTLILSIHQARSDLFSHFGNVLLLARGGKSVYSGAAGEMLGYFARVGKECPRNTNPADFVMDLITVDLQQQGREEETRRSVNVLIEAWDNNLRNPQFPDAQTAAAQDRLEPITEEKTSGSPRRSRDSNLAATTSQQGRPRRSNGKSRLATPAELGALVRKRTPFLTSFPLLLHRATINFRRQPPLLLARLMQVVGLAVVLTAFYAPLKSDYTSVQNRVGFVQQVSSFYFVGMLQNVAVYPAERDVFYREHDDGTYGVEAFLLTYTTLELPFEIVSTLIYGVLGDLAVGFPRTAEMYFVCVFSCFGIVSCGESLGIMFNTLFSDHTGFAVTLTSILLSVANIMAGIMSIDMPALFDAFNYISPCRYAVRALAPVSLRGQRFSCDADQTLPDGSCVLGTGEQVLDLYRLNVDVVVNVAALAGMVVAYRAVAYLLLRLVRTKWEWRRGKLVR</sequence>
<comment type="subcellular location">
    <subcellularLocation>
        <location evidence="1">Membrane</location>
        <topology evidence="1">Multi-pass membrane protein</topology>
    </subcellularLocation>
</comment>
<feature type="transmembrane region" description="Helical" evidence="9">
    <location>
        <begin position="668"/>
        <end position="693"/>
    </location>
</feature>
<organism evidence="11 12">
    <name type="scientific">Diaporthe helianthi</name>
    <dbReference type="NCBI Taxonomy" id="158607"/>
    <lineage>
        <taxon>Eukaryota</taxon>
        <taxon>Fungi</taxon>
        <taxon>Dikarya</taxon>
        <taxon>Ascomycota</taxon>
        <taxon>Pezizomycotina</taxon>
        <taxon>Sordariomycetes</taxon>
        <taxon>Sordariomycetidae</taxon>
        <taxon>Diaporthales</taxon>
        <taxon>Diaporthaceae</taxon>
        <taxon>Diaporthe</taxon>
    </lineage>
</organism>
<dbReference type="InterPro" id="IPR013525">
    <property type="entry name" value="ABC2_TM"/>
</dbReference>
<evidence type="ECO:0000313" key="12">
    <source>
        <dbReference type="Proteomes" id="UP000094444"/>
    </source>
</evidence>
<dbReference type="OrthoDB" id="66620at2759"/>
<dbReference type="InterPro" id="IPR003593">
    <property type="entry name" value="AAA+_ATPase"/>
</dbReference>
<keyword evidence="12" id="KW-1185">Reference proteome</keyword>
<dbReference type="PANTHER" id="PTHR48041:SF119">
    <property type="entry name" value="ROA1P"/>
    <property type="match status" value="1"/>
</dbReference>